<comment type="pathway">
    <text evidence="3">Cofactor biosynthesis; tetrahydrofolate biosynthesis; 7,8-dihydrofolate from 2-amino-4-hydroxy-6-hydroxymethyl-7,8-dihydropteridine diphosphate and 4-aminobenzoate: step 1/2.</text>
</comment>
<proteinExistence type="predicted"/>
<organism evidence="10 11">
    <name type="scientific">Nitrospirillum iridis</name>
    <dbReference type="NCBI Taxonomy" id="765888"/>
    <lineage>
        <taxon>Bacteria</taxon>
        <taxon>Pseudomonadati</taxon>
        <taxon>Pseudomonadota</taxon>
        <taxon>Alphaproteobacteria</taxon>
        <taxon>Rhodospirillales</taxon>
        <taxon>Azospirillaceae</taxon>
        <taxon>Nitrospirillum</taxon>
    </lineage>
</organism>
<dbReference type="InterPro" id="IPR045031">
    <property type="entry name" value="DHP_synth-like"/>
</dbReference>
<dbReference type="InterPro" id="IPR006390">
    <property type="entry name" value="DHP_synth_dom"/>
</dbReference>
<dbReference type="NCBIfam" id="TIGR01496">
    <property type="entry name" value="DHPS"/>
    <property type="match status" value="1"/>
</dbReference>
<keyword evidence="7" id="KW-0460">Magnesium</keyword>
<dbReference type="GO" id="GO:0046654">
    <property type="term" value="P:tetrahydrofolate biosynthetic process"/>
    <property type="evidence" value="ECO:0007669"/>
    <property type="project" value="TreeGrafter"/>
</dbReference>
<accession>A0A7X0AUJ8</accession>
<keyword evidence="11" id="KW-1185">Reference proteome</keyword>
<evidence type="ECO:0000256" key="2">
    <source>
        <dbReference type="ARBA" id="ARBA00001946"/>
    </source>
</evidence>
<evidence type="ECO:0000256" key="1">
    <source>
        <dbReference type="ARBA" id="ARBA00000012"/>
    </source>
</evidence>
<dbReference type="PANTHER" id="PTHR20941">
    <property type="entry name" value="FOLATE SYNTHESIS PROTEINS"/>
    <property type="match status" value="1"/>
</dbReference>
<dbReference type="EMBL" id="JACIIZ010000001">
    <property type="protein sequence ID" value="MBB6249947.1"/>
    <property type="molecule type" value="Genomic_DNA"/>
</dbReference>
<dbReference type="PROSITE" id="PS50972">
    <property type="entry name" value="PTERIN_BINDING"/>
    <property type="match status" value="1"/>
</dbReference>
<evidence type="ECO:0000256" key="4">
    <source>
        <dbReference type="ARBA" id="ARBA00012458"/>
    </source>
</evidence>
<dbReference type="GO" id="GO:0046872">
    <property type="term" value="F:metal ion binding"/>
    <property type="evidence" value="ECO:0007669"/>
    <property type="project" value="UniProtKB-KW"/>
</dbReference>
<dbReference type="PROSITE" id="PS00793">
    <property type="entry name" value="DHPS_2"/>
    <property type="match status" value="1"/>
</dbReference>
<dbReference type="AlphaFoldDB" id="A0A7X0AUJ8"/>
<keyword evidence="5 10" id="KW-0808">Transferase</keyword>
<reference evidence="10 11" key="1">
    <citation type="submission" date="2020-08" db="EMBL/GenBank/DDBJ databases">
        <title>Genomic Encyclopedia of Type Strains, Phase IV (KMG-IV): sequencing the most valuable type-strain genomes for metagenomic binning, comparative biology and taxonomic classification.</title>
        <authorList>
            <person name="Goeker M."/>
        </authorList>
    </citation>
    <scope>NUCLEOTIDE SEQUENCE [LARGE SCALE GENOMIC DNA]</scope>
    <source>
        <strain evidence="10 11">DSM 22198</strain>
    </source>
</reference>
<dbReference type="InterPro" id="IPR011005">
    <property type="entry name" value="Dihydropteroate_synth-like_sf"/>
</dbReference>
<dbReference type="CDD" id="cd00739">
    <property type="entry name" value="DHPS"/>
    <property type="match status" value="1"/>
</dbReference>
<comment type="cofactor">
    <cofactor evidence="2">
        <name>Mg(2+)</name>
        <dbReference type="ChEBI" id="CHEBI:18420"/>
    </cofactor>
</comment>
<comment type="catalytic activity">
    <reaction evidence="1">
        <text>(7,8-dihydropterin-6-yl)methyl diphosphate + 4-aminobenzoate = 7,8-dihydropteroate + diphosphate</text>
        <dbReference type="Rhea" id="RHEA:19949"/>
        <dbReference type="ChEBI" id="CHEBI:17836"/>
        <dbReference type="ChEBI" id="CHEBI:17839"/>
        <dbReference type="ChEBI" id="CHEBI:33019"/>
        <dbReference type="ChEBI" id="CHEBI:72950"/>
        <dbReference type="EC" id="2.5.1.15"/>
    </reaction>
</comment>
<keyword evidence="8" id="KW-0289">Folate biosynthesis</keyword>
<dbReference type="InterPro" id="IPR000489">
    <property type="entry name" value="Pterin-binding_dom"/>
</dbReference>
<evidence type="ECO:0000256" key="5">
    <source>
        <dbReference type="ARBA" id="ARBA00022679"/>
    </source>
</evidence>
<dbReference type="GO" id="GO:0004156">
    <property type="term" value="F:dihydropteroate synthase activity"/>
    <property type="evidence" value="ECO:0007669"/>
    <property type="project" value="UniProtKB-EC"/>
</dbReference>
<dbReference type="PROSITE" id="PS00792">
    <property type="entry name" value="DHPS_1"/>
    <property type="match status" value="1"/>
</dbReference>
<evidence type="ECO:0000256" key="6">
    <source>
        <dbReference type="ARBA" id="ARBA00022723"/>
    </source>
</evidence>
<feature type="domain" description="Pterin-binding" evidence="9">
    <location>
        <begin position="100"/>
        <end position="354"/>
    </location>
</feature>
<evidence type="ECO:0000256" key="8">
    <source>
        <dbReference type="ARBA" id="ARBA00022909"/>
    </source>
</evidence>
<name>A0A7X0AUJ8_9PROT</name>
<keyword evidence="6" id="KW-0479">Metal-binding</keyword>
<evidence type="ECO:0000256" key="3">
    <source>
        <dbReference type="ARBA" id="ARBA00004763"/>
    </source>
</evidence>
<dbReference type="Proteomes" id="UP000539175">
    <property type="component" value="Unassembled WGS sequence"/>
</dbReference>
<dbReference type="PANTHER" id="PTHR20941:SF1">
    <property type="entry name" value="FOLIC ACID SYNTHESIS PROTEIN FOL1"/>
    <property type="match status" value="1"/>
</dbReference>
<protein>
    <recommendedName>
        <fullName evidence="4">dihydropteroate synthase</fullName>
        <ecNumber evidence="4">2.5.1.15</ecNumber>
    </recommendedName>
</protein>
<dbReference type="EC" id="2.5.1.15" evidence="4"/>
<comment type="caution">
    <text evidence="10">The sequence shown here is derived from an EMBL/GenBank/DDBJ whole genome shotgun (WGS) entry which is preliminary data.</text>
</comment>
<gene>
    <name evidence="10" type="ORF">FHS74_000480</name>
</gene>
<dbReference type="GO" id="GO:0005829">
    <property type="term" value="C:cytosol"/>
    <property type="evidence" value="ECO:0007669"/>
    <property type="project" value="TreeGrafter"/>
</dbReference>
<evidence type="ECO:0000313" key="10">
    <source>
        <dbReference type="EMBL" id="MBB6249947.1"/>
    </source>
</evidence>
<evidence type="ECO:0000256" key="7">
    <source>
        <dbReference type="ARBA" id="ARBA00022842"/>
    </source>
</evidence>
<dbReference type="Pfam" id="PF00809">
    <property type="entry name" value="Pterin_bind"/>
    <property type="match status" value="1"/>
</dbReference>
<dbReference type="RefSeq" id="WP_246462859.1">
    <property type="nucleotide sequence ID" value="NZ_JACIIZ010000001.1"/>
</dbReference>
<evidence type="ECO:0000313" key="11">
    <source>
        <dbReference type="Proteomes" id="UP000539175"/>
    </source>
</evidence>
<dbReference type="Gene3D" id="3.20.20.20">
    <property type="entry name" value="Dihydropteroate synthase-like"/>
    <property type="match status" value="1"/>
</dbReference>
<sequence>MTRESLPAGPIAPQDVHLTPVGLVSGAHAAAGRPLAGTALAYTGVEVAVRRGGQVSRRVLGLADLAAWADGAGLTAEIGQRLAALSSPRPPFAGLDMGRPLVMGIVNVTPDSFSDGGDFAATDAAVAHGRALLAAGADILDIGGESTRPGAAPVSPVEEAARVVPVIRALVAEGAAVVSVDTRHAAVMAAALDAGAHIVNDVSALEGDPDSLALVAARGCPVILMHMRGDPRTMQVEPWYEDAALDVMDYLLARVEACVAAGIPRGRIAVDPGIGFGKSVAHNLDILRHTALYHGTGCALLVGLSRKRFLAALSRGEAPKDRVAGSLAAGLACLDRGTHILRVHDVAETVQARALWQALHGLP</sequence>
<dbReference type="GO" id="GO:0046656">
    <property type="term" value="P:folic acid biosynthetic process"/>
    <property type="evidence" value="ECO:0007669"/>
    <property type="project" value="UniProtKB-KW"/>
</dbReference>
<dbReference type="SUPFAM" id="SSF51717">
    <property type="entry name" value="Dihydropteroate synthetase-like"/>
    <property type="match status" value="1"/>
</dbReference>
<evidence type="ECO:0000259" key="9">
    <source>
        <dbReference type="PROSITE" id="PS50972"/>
    </source>
</evidence>